<organism evidence="3">
    <name type="scientific">Schistosoma curassoni</name>
    <dbReference type="NCBI Taxonomy" id="6186"/>
    <lineage>
        <taxon>Eukaryota</taxon>
        <taxon>Metazoa</taxon>
        <taxon>Spiralia</taxon>
        <taxon>Lophotrochozoa</taxon>
        <taxon>Platyhelminthes</taxon>
        <taxon>Trematoda</taxon>
        <taxon>Digenea</taxon>
        <taxon>Strigeidida</taxon>
        <taxon>Schistosomatoidea</taxon>
        <taxon>Schistosomatidae</taxon>
        <taxon>Schistosoma</taxon>
    </lineage>
</organism>
<name>A0A183JF23_9TREM</name>
<dbReference type="Proteomes" id="UP000279833">
    <property type="component" value="Unassembled WGS sequence"/>
</dbReference>
<reference evidence="3" key="1">
    <citation type="submission" date="2016-06" db="UniProtKB">
        <authorList>
            <consortium name="WormBaseParasite"/>
        </authorList>
    </citation>
    <scope>IDENTIFICATION</scope>
</reference>
<evidence type="ECO:0000313" key="3">
    <source>
        <dbReference type="WBParaSite" id="SCUD_0000128601-mRNA-1"/>
    </source>
</evidence>
<evidence type="ECO:0000313" key="2">
    <source>
        <dbReference type="Proteomes" id="UP000279833"/>
    </source>
</evidence>
<proteinExistence type="predicted"/>
<protein>
    <submittedName>
        <fullName evidence="1 3">Uncharacterized protein</fullName>
    </submittedName>
</protein>
<sequence length="105" mass="12087">MTSLKYNEREYEACDWFLNIQTQRSVSELQSDLFVSNSGFLVDNRTQRFIERYFNAFYLVDVGGEFENDICILRHSNTLNAVVASPILTFTSAPDPPRSSVTLHK</sequence>
<accession>A0A183JF23</accession>
<evidence type="ECO:0000313" key="1">
    <source>
        <dbReference type="EMBL" id="VDO66715.1"/>
    </source>
</evidence>
<dbReference type="WBParaSite" id="SCUD_0000128601-mRNA-1">
    <property type="protein sequence ID" value="SCUD_0000128601-mRNA-1"/>
    <property type="gene ID" value="SCUD_0000128601"/>
</dbReference>
<reference evidence="1 2" key="2">
    <citation type="submission" date="2018-11" db="EMBL/GenBank/DDBJ databases">
        <authorList>
            <consortium name="Pathogen Informatics"/>
        </authorList>
    </citation>
    <scope>NUCLEOTIDE SEQUENCE [LARGE SCALE GENOMIC DNA]</scope>
    <source>
        <strain evidence="1">Dakar</strain>
        <strain evidence="2">Dakar, Senegal</strain>
    </source>
</reference>
<dbReference type="AlphaFoldDB" id="A0A183JF23"/>
<dbReference type="EMBL" id="UZAK01001005">
    <property type="protein sequence ID" value="VDO66715.1"/>
    <property type="molecule type" value="Genomic_DNA"/>
</dbReference>
<keyword evidence="2" id="KW-1185">Reference proteome</keyword>
<gene>
    <name evidence="1" type="ORF">SCUD_LOCUS1287</name>
</gene>